<reference evidence="2" key="1">
    <citation type="journal article" date="2014" name="Science">
        <title>Ancient hybridizations among the ancestral genomes of bread wheat.</title>
        <authorList>
            <consortium name="International Wheat Genome Sequencing Consortium,"/>
            <person name="Marcussen T."/>
            <person name="Sandve S.R."/>
            <person name="Heier L."/>
            <person name="Spannagl M."/>
            <person name="Pfeifer M."/>
            <person name="Jakobsen K.S."/>
            <person name="Wulff B.B."/>
            <person name="Steuernagel B."/>
            <person name="Mayer K.F."/>
            <person name="Olsen O.A."/>
        </authorList>
    </citation>
    <scope>NUCLEOTIDE SEQUENCE [LARGE SCALE GENOMIC DNA]</scope>
    <source>
        <strain evidence="2">cv. AL8/78</strain>
    </source>
</reference>
<evidence type="ECO:0000313" key="2">
    <source>
        <dbReference type="Proteomes" id="UP000015105"/>
    </source>
</evidence>
<organism evidence="1 2">
    <name type="scientific">Aegilops tauschii subsp. strangulata</name>
    <name type="common">Goatgrass</name>
    <dbReference type="NCBI Taxonomy" id="200361"/>
    <lineage>
        <taxon>Eukaryota</taxon>
        <taxon>Viridiplantae</taxon>
        <taxon>Streptophyta</taxon>
        <taxon>Embryophyta</taxon>
        <taxon>Tracheophyta</taxon>
        <taxon>Spermatophyta</taxon>
        <taxon>Magnoliopsida</taxon>
        <taxon>Liliopsida</taxon>
        <taxon>Poales</taxon>
        <taxon>Poaceae</taxon>
        <taxon>BOP clade</taxon>
        <taxon>Pooideae</taxon>
        <taxon>Triticodae</taxon>
        <taxon>Triticeae</taxon>
        <taxon>Triticinae</taxon>
        <taxon>Aegilops</taxon>
    </lineage>
</organism>
<reference evidence="2" key="2">
    <citation type="journal article" date="2017" name="Nat. Plants">
        <title>The Aegilops tauschii genome reveals multiple impacts of transposons.</title>
        <authorList>
            <person name="Zhao G."/>
            <person name="Zou C."/>
            <person name="Li K."/>
            <person name="Wang K."/>
            <person name="Li T."/>
            <person name="Gao L."/>
            <person name="Zhang X."/>
            <person name="Wang H."/>
            <person name="Yang Z."/>
            <person name="Liu X."/>
            <person name="Jiang W."/>
            <person name="Mao L."/>
            <person name="Kong X."/>
            <person name="Jiao Y."/>
            <person name="Jia J."/>
        </authorList>
    </citation>
    <scope>NUCLEOTIDE SEQUENCE [LARGE SCALE GENOMIC DNA]</scope>
    <source>
        <strain evidence="2">cv. AL8/78</strain>
    </source>
</reference>
<name>A0A452XCM2_AEGTS</name>
<accession>A0A452XCM2</accession>
<dbReference type="Gramene" id="AET0Gv20027800.1">
    <property type="protein sequence ID" value="AET0Gv20027800.1"/>
    <property type="gene ID" value="AET0Gv20027800"/>
</dbReference>
<reference evidence="1" key="3">
    <citation type="submission" date="2019-03" db="UniProtKB">
        <authorList>
            <consortium name="EnsemblPlants"/>
        </authorList>
    </citation>
    <scope>IDENTIFICATION</scope>
</reference>
<dbReference type="EnsemblPlants" id="AET0Gv20027800.1">
    <property type="protein sequence ID" value="AET0Gv20027800.1"/>
    <property type="gene ID" value="AET0Gv20027800"/>
</dbReference>
<dbReference type="AlphaFoldDB" id="A0A452XCM2"/>
<proteinExistence type="predicted"/>
<protein>
    <submittedName>
        <fullName evidence="1">Uncharacterized protein</fullName>
    </submittedName>
</protein>
<dbReference type="Proteomes" id="UP000015105">
    <property type="component" value="Unassembled WGS sequence"/>
</dbReference>
<sequence length="84" mass="9183">MCVCGWGGQIVKNVIPICSYIYMVNLMPKHDYVSVLEHGTCWFLLPSKIATCKQPVVNCGKLFVCAVIVAECAEFSPLTGVSVE</sequence>
<evidence type="ECO:0000313" key="1">
    <source>
        <dbReference type="EnsemblPlants" id="AET0Gv20027800.1"/>
    </source>
</evidence>
<keyword evidence="2" id="KW-1185">Reference proteome</keyword>